<evidence type="ECO:0000313" key="2">
    <source>
        <dbReference type="EMBL" id="QBZ58927.1"/>
    </source>
</evidence>
<proteinExistence type="predicted"/>
<gene>
    <name evidence="2" type="ORF">PoMZ_03886</name>
</gene>
<dbReference type="Pfam" id="PF24494">
    <property type="entry name" value="DUF7587"/>
    <property type="match status" value="1"/>
</dbReference>
<dbReference type="Proteomes" id="UP000294847">
    <property type="component" value="Chromosome 3"/>
</dbReference>
<accession>A0A4P7N893</accession>
<reference evidence="2 3" key="1">
    <citation type="journal article" date="2019" name="Mol. Biol. Evol.">
        <title>Blast fungal genomes show frequent chromosomal changes, gene gains and losses, and effector gene turnover.</title>
        <authorList>
            <person name="Gomez Luciano L.B."/>
            <person name="Jason Tsai I."/>
            <person name="Chuma I."/>
            <person name="Tosa Y."/>
            <person name="Chen Y.H."/>
            <person name="Li J.Y."/>
            <person name="Li M.Y."/>
            <person name="Jade Lu M.Y."/>
            <person name="Nakayashiki H."/>
            <person name="Li W.H."/>
        </authorList>
    </citation>
    <scope>NUCLEOTIDE SEQUENCE [LARGE SCALE GENOMIC DNA]</scope>
    <source>
        <strain evidence="2">MZ5-1-6</strain>
    </source>
</reference>
<dbReference type="EMBL" id="CP034206">
    <property type="protein sequence ID" value="QBZ58927.1"/>
    <property type="molecule type" value="Genomic_DNA"/>
</dbReference>
<organism evidence="2 3">
    <name type="scientific">Pyricularia oryzae</name>
    <name type="common">Rice blast fungus</name>
    <name type="synonym">Magnaporthe oryzae</name>
    <dbReference type="NCBI Taxonomy" id="318829"/>
    <lineage>
        <taxon>Eukaryota</taxon>
        <taxon>Fungi</taxon>
        <taxon>Dikarya</taxon>
        <taxon>Ascomycota</taxon>
        <taxon>Pezizomycotina</taxon>
        <taxon>Sordariomycetes</taxon>
        <taxon>Sordariomycetidae</taxon>
        <taxon>Magnaporthales</taxon>
        <taxon>Pyriculariaceae</taxon>
        <taxon>Pyricularia</taxon>
    </lineage>
</organism>
<sequence>MKGDPLHILAGPAMKSTISVLIEELGSLQVSKTTNIHHPSPEGVPFAPASAPGLSDGEICLDDVPRFLYRTYSPKSQGRNDDMWVASKDAAERPAAATNRTDILVRGGAKVAADLNRHARWWPRTRAGARRTEKCNLVSWTSSLLYALRMIYFRHRSSRDGSKLEDIWLHVVDTSKFPSGTFVRDAYLYARYAEFDAGPGDTLGDLNETQSSSEFYFGEYFSQGALKVQDKGCAVSAKEMEQAGLLKLGLALNHGMGLANWVVLKRQRWLRSSGRDMPTQELDVAVNIALLFDDYELPMAAAFLSLRAWPRNQIKTILSRLCSITVRSKQDVTELLDVSPKMEGSYRHRDDKMPELKQFEKIMSMVALQLPALYAKRLIDFTSQSLSSLEQNIAADGMASEPTDIATLPSEEWLPEKITKDDLETIFLREVLKLGEGLRNLREKYERDVARVPE</sequence>
<dbReference type="AlphaFoldDB" id="A0A4P7N893"/>
<evidence type="ECO:0000259" key="1">
    <source>
        <dbReference type="Pfam" id="PF24494"/>
    </source>
</evidence>
<name>A0A4P7N893_PYROR</name>
<feature type="domain" description="DUF7587" evidence="1">
    <location>
        <begin position="64"/>
        <end position="191"/>
    </location>
</feature>
<dbReference type="InterPro" id="IPR056009">
    <property type="entry name" value="DUF7587"/>
</dbReference>
<protein>
    <recommendedName>
        <fullName evidence="1">DUF7587 domain-containing protein</fullName>
    </recommendedName>
</protein>
<evidence type="ECO:0000313" key="3">
    <source>
        <dbReference type="Proteomes" id="UP000294847"/>
    </source>
</evidence>